<dbReference type="InterPro" id="IPR002328">
    <property type="entry name" value="ADH_Zn_CS"/>
</dbReference>
<evidence type="ECO:0000256" key="2">
    <source>
        <dbReference type="ARBA" id="ARBA00022723"/>
    </source>
</evidence>
<dbReference type="InterPro" id="IPR013154">
    <property type="entry name" value="ADH-like_N"/>
</dbReference>
<evidence type="ECO:0000256" key="3">
    <source>
        <dbReference type="ARBA" id="ARBA00022833"/>
    </source>
</evidence>
<proteinExistence type="inferred from homology"/>
<dbReference type="Pfam" id="PF00107">
    <property type="entry name" value="ADH_zinc_N"/>
    <property type="match status" value="1"/>
</dbReference>
<dbReference type="SUPFAM" id="SSF50129">
    <property type="entry name" value="GroES-like"/>
    <property type="match status" value="2"/>
</dbReference>
<evidence type="ECO:0000256" key="5">
    <source>
        <dbReference type="ARBA" id="ARBA00023027"/>
    </source>
</evidence>
<comment type="similarity">
    <text evidence="6">Belongs to the zinc-containing alcohol dehydrogenase family.</text>
</comment>
<dbReference type="InterPro" id="IPR036291">
    <property type="entry name" value="NAD(P)-bd_dom_sf"/>
</dbReference>
<accession>A0A914HY41</accession>
<evidence type="ECO:0000313" key="9">
    <source>
        <dbReference type="Proteomes" id="UP000887572"/>
    </source>
</evidence>
<dbReference type="PANTHER" id="PTHR43880:SF12">
    <property type="entry name" value="ALCOHOL DEHYDROGENASE CLASS-3"/>
    <property type="match status" value="1"/>
</dbReference>
<keyword evidence="2 6" id="KW-0479">Metal-binding</keyword>
<dbReference type="Gene3D" id="3.40.50.720">
    <property type="entry name" value="NAD(P)-binding Rossmann-like Domain"/>
    <property type="match status" value="1"/>
</dbReference>
<evidence type="ECO:0000259" key="7">
    <source>
        <dbReference type="Pfam" id="PF00107"/>
    </source>
</evidence>
<dbReference type="GO" id="GO:0046294">
    <property type="term" value="P:formaldehyde catabolic process"/>
    <property type="evidence" value="ECO:0007669"/>
    <property type="project" value="TreeGrafter"/>
</dbReference>
<feature type="domain" description="Alcohol dehydrogenase-like N-terminal" evidence="8">
    <location>
        <begin position="34"/>
        <end position="165"/>
    </location>
</feature>
<evidence type="ECO:0000313" key="10">
    <source>
        <dbReference type="WBParaSite" id="Gr19_v10_g4859.t2"/>
    </source>
</evidence>
<evidence type="ECO:0000256" key="6">
    <source>
        <dbReference type="RuleBase" id="RU361277"/>
    </source>
</evidence>
<keyword evidence="3 6" id="KW-0862">Zinc</keyword>
<evidence type="ECO:0000259" key="8">
    <source>
        <dbReference type="Pfam" id="PF08240"/>
    </source>
</evidence>
<sequence>MGSCGKIISCNAAVVWAPHKPMSVERIQVHPPDAGEVRIKIAYAALCHTDYFFLMESRDQTVRFPIVLGHEGAGVVESVGAGVQSVSVGDHVVPCAFAQCRQCANCHDSKSNLCDKYFGMKNMQTMETDGQCRFECAGQKLFHFGRCSTFSEFTVVPEAQVCKIDSKMPLDRACLLGCGVPTGYGAPLNGCAVNVGDVVGVWGLGTIGLAAVMGAVEAGACHVVAVDPNEKRFKMAKELGATECVKPEEGLQKYFFQKFNGGLDIAFEATGNIKAMRQAFECTKRGSGRTCIMGVTEQELNIPTSLLLQNRTIKGFIYGGWKCRDDVPMLAQKYTEGKLKLNEFASWQCSLSEINEAVGRIARGDGLRSIIKMGSE</sequence>
<evidence type="ECO:0000256" key="1">
    <source>
        <dbReference type="ARBA" id="ARBA00001947"/>
    </source>
</evidence>
<protein>
    <submittedName>
        <fullName evidence="10">Uncharacterized protein</fullName>
    </submittedName>
</protein>
<dbReference type="GO" id="GO:0051903">
    <property type="term" value="F:S-(hydroxymethyl)glutathione dehydrogenase [NAD(P)+] activity"/>
    <property type="evidence" value="ECO:0007669"/>
    <property type="project" value="TreeGrafter"/>
</dbReference>
<dbReference type="Pfam" id="PF08240">
    <property type="entry name" value="ADH_N"/>
    <property type="match status" value="1"/>
</dbReference>
<dbReference type="AlphaFoldDB" id="A0A914HY41"/>
<keyword evidence="5" id="KW-0520">NAD</keyword>
<dbReference type="GO" id="GO:0008270">
    <property type="term" value="F:zinc ion binding"/>
    <property type="evidence" value="ECO:0007669"/>
    <property type="project" value="InterPro"/>
</dbReference>
<dbReference type="WBParaSite" id="Gr19_v10_g4859.t2">
    <property type="protein sequence ID" value="Gr19_v10_g4859.t2"/>
    <property type="gene ID" value="Gr19_v10_g4859"/>
</dbReference>
<dbReference type="Proteomes" id="UP000887572">
    <property type="component" value="Unplaced"/>
</dbReference>
<dbReference type="FunFam" id="3.90.180.10:FF:000067">
    <property type="entry name" value="alcohol dehydrogenase 1-like isoform X1"/>
    <property type="match status" value="1"/>
</dbReference>
<dbReference type="Gene3D" id="3.90.180.10">
    <property type="entry name" value="Medium-chain alcohol dehydrogenases, catalytic domain"/>
    <property type="match status" value="1"/>
</dbReference>
<feature type="domain" description="Alcohol dehydrogenase-like C-terminal" evidence="7">
    <location>
        <begin position="207"/>
        <end position="329"/>
    </location>
</feature>
<dbReference type="InterPro" id="IPR011032">
    <property type="entry name" value="GroES-like_sf"/>
</dbReference>
<comment type="cofactor">
    <cofactor evidence="1 6">
        <name>Zn(2+)</name>
        <dbReference type="ChEBI" id="CHEBI:29105"/>
    </cofactor>
</comment>
<dbReference type="PANTHER" id="PTHR43880">
    <property type="entry name" value="ALCOHOL DEHYDROGENASE"/>
    <property type="match status" value="1"/>
</dbReference>
<keyword evidence="9" id="KW-1185">Reference proteome</keyword>
<reference evidence="10" key="1">
    <citation type="submission" date="2022-11" db="UniProtKB">
        <authorList>
            <consortium name="WormBaseParasite"/>
        </authorList>
    </citation>
    <scope>IDENTIFICATION</scope>
</reference>
<dbReference type="InterPro" id="IPR013149">
    <property type="entry name" value="ADH-like_C"/>
</dbReference>
<dbReference type="PROSITE" id="PS00059">
    <property type="entry name" value="ADH_ZINC"/>
    <property type="match status" value="1"/>
</dbReference>
<dbReference type="FunFam" id="3.40.50.720:FF:000003">
    <property type="entry name" value="S-(hydroxymethyl)glutathione dehydrogenase"/>
    <property type="match status" value="1"/>
</dbReference>
<evidence type="ECO:0000256" key="4">
    <source>
        <dbReference type="ARBA" id="ARBA00023002"/>
    </source>
</evidence>
<organism evidence="9 10">
    <name type="scientific">Globodera rostochiensis</name>
    <name type="common">Golden nematode worm</name>
    <name type="synonym">Heterodera rostochiensis</name>
    <dbReference type="NCBI Taxonomy" id="31243"/>
    <lineage>
        <taxon>Eukaryota</taxon>
        <taxon>Metazoa</taxon>
        <taxon>Ecdysozoa</taxon>
        <taxon>Nematoda</taxon>
        <taxon>Chromadorea</taxon>
        <taxon>Rhabditida</taxon>
        <taxon>Tylenchina</taxon>
        <taxon>Tylenchomorpha</taxon>
        <taxon>Tylenchoidea</taxon>
        <taxon>Heteroderidae</taxon>
        <taxon>Heteroderinae</taxon>
        <taxon>Globodera</taxon>
    </lineage>
</organism>
<dbReference type="SUPFAM" id="SSF51735">
    <property type="entry name" value="NAD(P)-binding Rossmann-fold domains"/>
    <property type="match status" value="1"/>
</dbReference>
<name>A0A914HY41_GLORO</name>
<dbReference type="GO" id="GO:0005829">
    <property type="term" value="C:cytosol"/>
    <property type="evidence" value="ECO:0007669"/>
    <property type="project" value="TreeGrafter"/>
</dbReference>
<keyword evidence="4" id="KW-0560">Oxidoreductase</keyword>